<organism evidence="1 2">
    <name type="scientific">Psilocybe cyanescens</name>
    <dbReference type="NCBI Taxonomy" id="93625"/>
    <lineage>
        <taxon>Eukaryota</taxon>
        <taxon>Fungi</taxon>
        <taxon>Dikarya</taxon>
        <taxon>Basidiomycota</taxon>
        <taxon>Agaricomycotina</taxon>
        <taxon>Agaricomycetes</taxon>
        <taxon>Agaricomycetidae</taxon>
        <taxon>Agaricales</taxon>
        <taxon>Agaricineae</taxon>
        <taxon>Strophariaceae</taxon>
        <taxon>Psilocybe</taxon>
    </lineage>
</organism>
<dbReference type="EMBL" id="NHYD01000436">
    <property type="protein sequence ID" value="PPQ94189.1"/>
    <property type="molecule type" value="Genomic_DNA"/>
</dbReference>
<reference evidence="1 2" key="1">
    <citation type="journal article" date="2018" name="Evol. Lett.">
        <title>Horizontal gene cluster transfer increased hallucinogenic mushroom diversity.</title>
        <authorList>
            <person name="Reynolds H.T."/>
            <person name="Vijayakumar V."/>
            <person name="Gluck-Thaler E."/>
            <person name="Korotkin H.B."/>
            <person name="Matheny P.B."/>
            <person name="Slot J.C."/>
        </authorList>
    </citation>
    <scope>NUCLEOTIDE SEQUENCE [LARGE SCALE GENOMIC DNA]</scope>
    <source>
        <strain evidence="1 2">2631</strain>
    </source>
</reference>
<evidence type="ECO:0000313" key="2">
    <source>
        <dbReference type="Proteomes" id="UP000283269"/>
    </source>
</evidence>
<evidence type="ECO:0000313" key="1">
    <source>
        <dbReference type="EMBL" id="PPQ94189.1"/>
    </source>
</evidence>
<name>A0A409XTN6_PSICY</name>
<dbReference type="InParanoid" id="A0A409XTN6"/>
<dbReference type="Proteomes" id="UP000283269">
    <property type="component" value="Unassembled WGS sequence"/>
</dbReference>
<keyword evidence="2" id="KW-1185">Reference proteome</keyword>
<gene>
    <name evidence="1" type="ORF">CVT25_003826</name>
</gene>
<comment type="caution">
    <text evidence="1">The sequence shown here is derived from an EMBL/GenBank/DDBJ whole genome shotgun (WGS) entry which is preliminary data.</text>
</comment>
<sequence>MLPPITPTGPVMDAPRSIIHRTKKKTTTLGFWLYTARIRKKNSKALEESEIELKAFVTRSNTRQSADVGAAFELDVIGDVIHNVPAKDLQLRCQGPPSKKIRLRYTAKDPDRT</sequence>
<protein>
    <submittedName>
        <fullName evidence="1">Uncharacterized protein</fullName>
    </submittedName>
</protein>
<proteinExistence type="predicted"/>
<accession>A0A409XTN6</accession>
<dbReference type="AlphaFoldDB" id="A0A409XTN6"/>